<dbReference type="InterPro" id="IPR020020">
    <property type="entry name" value="Luciferase-type_oxidoreductase"/>
</dbReference>
<dbReference type="NCBIfam" id="TIGR03571">
    <property type="entry name" value="lucif_BA3436"/>
    <property type="match status" value="1"/>
</dbReference>
<gene>
    <name evidence="6" type="ORF">ACFORJ_05550</name>
</gene>
<dbReference type="InterPro" id="IPR036661">
    <property type="entry name" value="Luciferase-like_sf"/>
</dbReference>
<dbReference type="GO" id="GO:0016491">
    <property type="term" value="F:oxidoreductase activity"/>
    <property type="evidence" value="ECO:0007669"/>
    <property type="project" value="UniProtKB-KW"/>
</dbReference>
<keyword evidence="3 6" id="KW-0560">Oxidoreductase</keyword>
<dbReference type="PANTHER" id="PTHR30011:SF16">
    <property type="entry name" value="C2H2 FINGER DOMAIN TRANSCRIPTION FACTOR (EUROFUNG)-RELATED"/>
    <property type="match status" value="1"/>
</dbReference>
<proteinExistence type="predicted"/>
<keyword evidence="1" id="KW-0285">Flavoprotein</keyword>
<dbReference type="InterPro" id="IPR011251">
    <property type="entry name" value="Luciferase-like_dom"/>
</dbReference>
<protein>
    <submittedName>
        <fullName evidence="6">TIGR03571 family LLM class oxidoreductase</fullName>
        <ecNumber evidence="6">1.-.-.-</ecNumber>
    </submittedName>
</protein>
<evidence type="ECO:0000313" key="6">
    <source>
        <dbReference type="EMBL" id="MFC3849625.1"/>
    </source>
</evidence>
<dbReference type="Pfam" id="PF00296">
    <property type="entry name" value="Bac_luciferase"/>
    <property type="match status" value="1"/>
</dbReference>
<dbReference type="RefSeq" id="WP_290288381.1">
    <property type="nucleotide sequence ID" value="NZ_CP047211.1"/>
</dbReference>
<evidence type="ECO:0000256" key="1">
    <source>
        <dbReference type="ARBA" id="ARBA00022630"/>
    </source>
</evidence>
<evidence type="ECO:0000256" key="2">
    <source>
        <dbReference type="ARBA" id="ARBA00022643"/>
    </source>
</evidence>
<sequence>MPLHLPTDRMTIGLAEPLAGGRGPVPDLEALLRDTASVAKHAEDAGATALWFRDVPLLVDEFRDAGQILDPFTHMAYLAAHTSDIGLATASTVLTLRHPIHVAKQAASVDQLSGGRVALGVATGDRPEEFPAFKRRRADRAEDFRHAVDYVRALWRPGTPRTRANRWGGVDMGIEMLPKPVGGSPIPLYVTGHCGQTPEWIAEHGDGWMYYGQDPDTTAKLVRGWRENVARVCGDGAGSNGAASDGGGLGSGGAGVVKPYITTLTLDLLPDPDAEPKPLRYGFRAGRTFLLRYLERLASVGVDHVMVGLRASRRPVPDVLDELGEHVFPEYPR</sequence>
<name>A0ABV7ZN69_9CORY</name>
<dbReference type="EC" id="1.-.-.-" evidence="6"/>
<evidence type="ECO:0000259" key="5">
    <source>
        <dbReference type="Pfam" id="PF00296"/>
    </source>
</evidence>
<evidence type="ECO:0000256" key="3">
    <source>
        <dbReference type="ARBA" id="ARBA00023002"/>
    </source>
</evidence>
<dbReference type="PANTHER" id="PTHR30011">
    <property type="entry name" value="ALKANESULFONATE MONOOXYGENASE-RELATED"/>
    <property type="match status" value="1"/>
</dbReference>
<dbReference type="EMBL" id="JBHRZN010000002">
    <property type="protein sequence ID" value="MFC3849625.1"/>
    <property type="molecule type" value="Genomic_DNA"/>
</dbReference>
<dbReference type="SUPFAM" id="SSF51679">
    <property type="entry name" value="Bacterial luciferase-like"/>
    <property type="match status" value="1"/>
</dbReference>
<accession>A0ABV7ZN69</accession>
<dbReference type="InterPro" id="IPR051260">
    <property type="entry name" value="Diverse_substr_monoxygenases"/>
</dbReference>
<evidence type="ECO:0000313" key="7">
    <source>
        <dbReference type="Proteomes" id="UP001595751"/>
    </source>
</evidence>
<dbReference type="Proteomes" id="UP001595751">
    <property type="component" value="Unassembled WGS sequence"/>
</dbReference>
<organism evidence="6 7">
    <name type="scientific">Corynebacterium hansenii</name>
    <dbReference type="NCBI Taxonomy" id="394964"/>
    <lineage>
        <taxon>Bacteria</taxon>
        <taxon>Bacillati</taxon>
        <taxon>Actinomycetota</taxon>
        <taxon>Actinomycetes</taxon>
        <taxon>Mycobacteriales</taxon>
        <taxon>Corynebacteriaceae</taxon>
        <taxon>Corynebacterium</taxon>
    </lineage>
</organism>
<keyword evidence="4" id="KW-0503">Monooxygenase</keyword>
<dbReference type="Gene3D" id="3.20.20.30">
    <property type="entry name" value="Luciferase-like domain"/>
    <property type="match status" value="1"/>
</dbReference>
<feature type="domain" description="Luciferase-like" evidence="5">
    <location>
        <begin position="31"/>
        <end position="231"/>
    </location>
</feature>
<reference evidence="7" key="1">
    <citation type="journal article" date="2019" name="Int. J. Syst. Evol. Microbiol.">
        <title>The Global Catalogue of Microorganisms (GCM) 10K type strain sequencing project: providing services to taxonomists for standard genome sequencing and annotation.</title>
        <authorList>
            <consortium name="The Broad Institute Genomics Platform"/>
            <consortium name="The Broad Institute Genome Sequencing Center for Infectious Disease"/>
            <person name="Wu L."/>
            <person name="Ma J."/>
        </authorList>
    </citation>
    <scope>NUCLEOTIDE SEQUENCE [LARGE SCALE GENOMIC DNA]</scope>
    <source>
        <strain evidence="7">CCUG 53252</strain>
    </source>
</reference>
<evidence type="ECO:0000256" key="4">
    <source>
        <dbReference type="ARBA" id="ARBA00023033"/>
    </source>
</evidence>
<keyword evidence="2" id="KW-0288">FMN</keyword>
<keyword evidence="7" id="KW-1185">Reference proteome</keyword>
<comment type="caution">
    <text evidence="6">The sequence shown here is derived from an EMBL/GenBank/DDBJ whole genome shotgun (WGS) entry which is preliminary data.</text>
</comment>